<evidence type="ECO:0000313" key="2">
    <source>
        <dbReference type="Proteomes" id="UP000499080"/>
    </source>
</evidence>
<dbReference type="EMBL" id="BGPR01005188">
    <property type="protein sequence ID" value="GBN07782.1"/>
    <property type="molecule type" value="Genomic_DNA"/>
</dbReference>
<accession>A0A4Y2KZT5</accession>
<dbReference type="AlphaFoldDB" id="A0A4Y2KZT5"/>
<reference evidence="1 2" key="1">
    <citation type="journal article" date="2019" name="Sci. Rep.">
        <title>Orb-weaving spider Araneus ventricosus genome elucidates the spidroin gene catalogue.</title>
        <authorList>
            <person name="Kono N."/>
            <person name="Nakamura H."/>
            <person name="Ohtoshi R."/>
            <person name="Moran D.A.P."/>
            <person name="Shinohara A."/>
            <person name="Yoshida Y."/>
            <person name="Fujiwara M."/>
            <person name="Mori M."/>
            <person name="Tomita M."/>
            <person name="Arakawa K."/>
        </authorList>
    </citation>
    <scope>NUCLEOTIDE SEQUENCE [LARGE SCALE GENOMIC DNA]</scope>
</reference>
<dbReference type="Proteomes" id="UP000499080">
    <property type="component" value="Unassembled WGS sequence"/>
</dbReference>
<keyword evidence="2" id="KW-1185">Reference proteome</keyword>
<sequence length="105" mass="11414">MVTKVPLSTDVTDPICLVPFLSIIFRGFGTAVIRLVNAVDILTLELNVVNTGKIGEESYNSVSIEARDSTQSSPLSGANVSLRLSCSVQKQIARIYLYIFLNNHG</sequence>
<evidence type="ECO:0000313" key="1">
    <source>
        <dbReference type="EMBL" id="GBN07782.1"/>
    </source>
</evidence>
<organism evidence="1 2">
    <name type="scientific">Araneus ventricosus</name>
    <name type="common">Orbweaver spider</name>
    <name type="synonym">Epeira ventricosa</name>
    <dbReference type="NCBI Taxonomy" id="182803"/>
    <lineage>
        <taxon>Eukaryota</taxon>
        <taxon>Metazoa</taxon>
        <taxon>Ecdysozoa</taxon>
        <taxon>Arthropoda</taxon>
        <taxon>Chelicerata</taxon>
        <taxon>Arachnida</taxon>
        <taxon>Araneae</taxon>
        <taxon>Araneomorphae</taxon>
        <taxon>Entelegynae</taxon>
        <taxon>Araneoidea</taxon>
        <taxon>Araneidae</taxon>
        <taxon>Araneus</taxon>
    </lineage>
</organism>
<gene>
    <name evidence="1" type="ORF">AVEN_40679_1</name>
</gene>
<comment type="caution">
    <text evidence="1">The sequence shown here is derived from an EMBL/GenBank/DDBJ whole genome shotgun (WGS) entry which is preliminary data.</text>
</comment>
<proteinExistence type="predicted"/>
<protein>
    <submittedName>
        <fullName evidence="1">Uncharacterized protein</fullName>
    </submittedName>
</protein>
<name>A0A4Y2KZT5_ARAVE</name>